<keyword evidence="2" id="KW-1185">Reference proteome</keyword>
<evidence type="ECO:0000313" key="1">
    <source>
        <dbReference type="EMBL" id="OWF46771.1"/>
    </source>
</evidence>
<organism evidence="1 2">
    <name type="scientific">Mizuhopecten yessoensis</name>
    <name type="common">Japanese scallop</name>
    <name type="synonym">Patinopecten yessoensis</name>
    <dbReference type="NCBI Taxonomy" id="6573"/>
    <lineage>
        <taxon>Eukaryota</taxon>
        <taxon>Metazoa</taxon>
        <taxon>Spiralia</taxon>
        <taxon>Lophotrochozoa</taxon>
        <taxon>Mollusca</taxon>
        <taxon>Bivalvia</taxon>
        <taxon>Autobranchia</taxon>
        <taxon>Pteriomorphia</taxon>
        <taxon>Pectinida</taxon>
        <taxon>Pectinoidea</taxon>
        <taxon>Pectinidae</taxon>
        <taxon>Mizuhopecten</taxon>
    </lineage>
</organism>
<sequence>MARSGVLQPQIATIQKILKVVISKTGNFVGGNKTRWTILIGQDKAARPPPEEQDRIPITLSDQRDLMAITSTWRAPPLGFLDMSRASSRPCINNPRVVDVSGSGTT</sequence>
<proteinExistence type="predicted"/>
<dbReference type="Proteomes" id="UP000242188">
    <property type="component" value="Unassembled WGS sequence"/>
</dbReference>
<evidence type="ECO:0000313" key="2">
    <source>
        <dbReference type="Proteomes" id="UP000242188"/>
    </source>
</evidence>
<dbReference type="AlphaFoldDB" id="A0A210QDJ9"/>
<gene>
    <name evidence="1" type="ORF">KP79_PYT18883</name>
</gene>
<protein>
    <submittedName>
        <fullName evidence="1">Uncharacterized protein</fullName>
    </submittedName>
</protein>
<reference evidence="1 2" key="1">
    <citation type="journal article" date="2017" name="Nat. Ecol. Evol.">
        <title>Scallop genome provides insights into evolution of bilaterian karyotype and development.</title>
        <authorList>
            <person name="Wang S."/>
            <person name="Zhang J."/>
            <person name="Jiao W."/>
            <person name="Li J."/>
            <person name="Xun X."/>
            <person name="Sun Y."/>
            <person name="Guo X."/>
            <person name="Huan P."/>
            <person name="Dong B."/>
            <person name="Zhang L."/>
            <person name="Hu X."/>
            <person name="Sun X."/>
            <person name="Wang J."/>
            <person name="Zhao C."/>
            <person name="Wang Y."/>
            <person name="Wang D."/>
            <person name="Huang X."/>
            <person name="Wang R."/>
            <person name="Lv J."/>
            <person name="Li Y."/>
            <person name="Zhang Z."/>
            <person name="Liu B."/>
            <person name="Lu W."/>
            <person name="Hui Y."/>
            <person name="Liang J."/>
            <person name="Zhou Z."/>
            <person name="Hou R."/>
            <person name="Li X."/>
            <person name="Liu Y."/>
            <person name="Li H."/>
            <person name="Ning X."/>
            <person name="Lin Y."/>
            <person name="Zhao L."/>
            <person name="Xing Q."/>
            <person name="Dou J."/>
            <person name="Li Y."/>
            <person name="Mao J."/>
            <person name="Guo H."/>
            <person name="Dou H."/>
            <person name="Li T."/>
            <person name="Mu C."/>
            <person name="Jiang W."/>
            <person name="Fu Q."/>
            <person name="Fu X."/>
            <person name="Miao Y."/>
            <person name="Liu J."/>
            <person name="Yu Q."/>
            <person name="Li R."/>
            <person name="Liao H."/>
            <person name="Li X."/>
            <person name="Kong Y."/>
            <person name="Jiang Z."/>
            <person name="Chourrout D."/>
            <person name="Li R."/>
            <person name="Bao Z."/>
        </authorList>
    </citation>
    <scope>NUCLEOTIDE SEQUENCE [LARGE SCALE GENOMIC DNA]</scope>
    <source>
        <strain evidence="1 2">PY_sf001</strain>
    </source>
</reference>
<accession>A0A210QDJ9</accession>
<name>A0A210QDJ9_MIZYE</name>
<dbReference type="EMBL" id="NEDP02004093">
    <property type="protein sequence ID" value="OWF46771.1"/>
    <property type="molecule type" value="Genomic_DNA"/>
</dbReference>
<comment type="caution">
    <text evidence="1">The sequence shown here is derived from an EMBL/GenBank/DDBJ whole genome shotgun (WGS) entry which is preliminary data.</text>
</comment>